<keyword evidence="3" id="KW-1185">Reference proteome</keyword>
<dbReference type="Proteomes" id="UP001150941">
    <property type="component" value="Unassembled WGS sequence"/>
</dbReference>
<feature type="compositionally biased region" description="Low complexity" evidence="1">
    <location>
        <begin position="84"/>
        <end position="93"/>
    </location>
</feature>
<feature type="compositionally biased region" description="Polar residues" evidence="1">
    <location>
        <begin position="482"/>
        <end position="494"/>
    </location>
</feature>
<dbReference type="RefSeq" id="XP_058328521.1">
    <property type="nucleotide sequence ID" value="XM_058475631.1"/>
</dbReference>
<feature type="region of interest" description="Disordered" evidence="1">
    <location>
        <begin position="778"/>
        <end position="810"/>
    </location>
</feature>
<feature type="compositionally biased region" description="Basic and acidic residues" evidence="1">
    <location>
        <begin position="236"/>
        <end position="248"/>
    </location>
</feature>
<feature type="compositionally biased region" description="Polar residues" evidence="1">
    <location>
        <begin position="529"/>
        <end position="539"/>
    </location>
</feature>
<feature type="region of interest" description="Disordered" evidence="1">
    <location>
        <begin position="482"/>
        <end position="666"/>
    </location>
</feature>
<feature type="compositionally biased region" description="Polar residues" evidence="1">
    <location>
        <begin position="582"/>
        <end position="591"/>
    </location>
</feature>
<feature type="region of interest" description="Disordered" evidence="1">
    <location>
        <begin position="1"/>
        <end position="253"/>
    </location>
</feature>
<reference evidence="2" key="1">
    <citation type="submission" date="2022-11" db="EMBL/GenBank/DDBJ databases">
        <authorList>
            <person name="Petersen C."/>
        </authorList>
    </citation>
    <scope>NUCLEOTIDE SEQUENCE</scope>
    <source>
        <strain evidence="2">IBT 19713</strain>
    </source>
</reference>
<comment type="caution">
    <text evidence="2">The sequence shown here is derived from an EMBL/GenBank/DDBJ whole genome shotgun (WGS) entry which is preliminary data.</text>
</comment>
<sequence length="845" mass="93301">MTTMTAMTAMAADPPRKRRSSFSENIQRVFHVDRSDKRRPTLAPNGKPSQAPGTPVNVDSHDPKPEANSPGTPGHSGLDETGVSSFSYSSYNSRKPSLGTPDSSASVHPVTSKDEGHFPDQMAPAEVKDQNVEHDHVGTSPTWRKDTTRKERRATQRLEAERKELEKRLLRLEESQARLDQGIYERQSRRLSKKQPLGSSSRSSSANTERPRSSSLSALFSRSRRGSRSRASSAHGSDRDRRSSDDFRFGPPSLPLVLPERFGTAVSRELANRHGTGLGQLHYLPPFKAQSANHSLHSSHKSDDLRESWKMAEAWQKQHGNADLSSVTSNQLQFIAAGNRPWTEMPNHRKDQPNSLAAMQRDAELDRERFTTALRQNKRASNPMPSVQLQSNSASRMMVLPLQHNTPADGIQQAHGSPPPRVHPVDGMLNVQGSPGPSVISPPPEMSGNLANAYSKAYKSSPLAMNPNTTIPPHRVNEITTPWTASQRDANQVSIPKPLRIFRQPRSQYGENRERFGSSVPSYLPAPNQPRQNAIQAPPNSCLDAKQQQIPQEAKRPPRVIPPPKNPRRRSTSVDRTKSIENESPNNSSLVNAAGNGSPEHVSPQPSAHADSNTCTKLNGPGHLRSQSDQSSRASSYNTADEEVLDVPADRNSRHKHQVPETSCPVSLNVPDVSQEKTVNQNIKPVNFPSIPSLAPDGPLSLQKKNAMQRARVPRKDEVVAKAFVICCQCKYWHDMPSEVYARLACPARLPSDSRFARTFSRRNSVKKALFPPNTKVTRRFPVPRQQTSNDPRGVPTHSDAGASAPPTSQPPALLNSQCCWCGHGMGNSCCQGWSTLVSMRERFH</sequence>
<proteinExistence type="predicted"/>
<evidence type="ECO:0000313" key="3">
    <source>
        <dbReference type="Proteomes" id="UP001150941"/>
    </source>
</evidence>
<dbReference type="GeneID" id="83202934"/>
<dbReference type="EMBL" id="JAPQKS010000005">
    <property type="protein sequence ID" value="KAJ5225110.1"/>
    <property type="molecule type" value="Genomic_DNA"/>
</dbReference>
<evidence type="ECO:0000313" key="2">
    <source>
        <dbReference type="EMBL" id="KAJ5225110.1"/>
    </source>
</evidence>
<feature type="compositionally biased region" description="Low complexity" evidence="1">
    <location>
        <begin position="625"/>
        <end position="636"/>
    </location>
</feature>
<protein>
    <submittedName>
        <fullName evidence="2">Uncharacterized protein</fullName>
    </submittedName>
</protein>
<accession>A0A9W9TL13</accession>
<feature type="compositionally biased region" description="Polar residues" evidence="1">
    <location>
        <begin position="604"/>
        <end position="617"/>
    </location>
</feature>
<gene>
    <name evidence="2" type="ORF">N7468_006335</name>
</gene>
<feature type="compositionally biased region" description="Basic and acidic residues" evidence="1">
    <location>
        <begin position="572"/>
        <end position="581"/>
    </location>
</feature>
<organism evidence="2 3">
    <name type="scientific">Penicillium chermesinum</name>
    <dbReference type="NCBI Taxonomy" id="63820"/>
    <lineage>
        <taxon>Eukaryota</taxon>
        <taxon>Fungi</taxon>
        <taxon>Dikarya</taxon>
        <taxon>Ascomycota</taxon>
        <taxon>Pezizomycotina</taxon>
        <taxon>Eurotiomycetes</taxon>
        <taxon>Eurotiomycetidae</taxon>
        <taxon>Eurotiales</taxon>
        <taxon>Aspergillaceae</taxon>
        <taxon>Penicillium</taxon>
    </lineage>
</organism>
<feature type="compositionally biased region" description="Basic and acidic residues" evidence="1">
    <location>
        <begin position="30"/>
        <end position="39"/>
    </location>
</feature>
<dbReference type="AlphaFoldDB" id="A0A9W9TL13"/>
<dbReference type="OrthoDB" id="5386674at2759"/>
<evidence type="ECO:0000256" key="1">
    <source>
        <dbReference type="SAM" id="MobiDB-lite"/>
    </source>
</evidence>
<feature type="compositionally biased region" description="Basic and acidic residues" evidence="1">
    <location>
        <begin position="126"/>
        <end position="177"/>
    </location>
</feature>
<feature type="compositionally biased region" description="Low complexity" evidence="1">
    <location>
        <begin position="1"/>
        <end position="12"/>
    </location>
</feature>
<reference evidence="2" key="2">
    <citation type="journal article" date="2023" name="IMA Fungus">
        <title>Comparative genomic study of the Penicillium genus elucidates a diverse pangenome and 15 lateral gene transfer events.</title>
        <authorList>
            <person name="Petersen C."/>
            <person name="Sorensen T."/>
            <person name="Nielsen M.R."/>
            <person name="Sondergaard T.E."/>
            <person name="Sorensen J.L."/>
            <person name="Fitzpatrick D.A."/>
            <person name="Frisvad J.C."/>
            <person name="Nielsen K.L."/>
        </authorList>
    </citation>
    <scope>NUCLEOTIDE SEQUENCE</scope>
    <source>
        <strain evidence="2">IBT 19713</strain>
    </source>
</reference>
<name>A0A9W9TL13_9EURO</name>